<dbReference type="EMBL" id="REGN01014170">
    <property type="protein sequence ID" value="RMZ92957.1"/>
    <property type="molecule type" value="Genomic_DNA"/>
</dbReference>
<dbReference type="AlphaFoldDB" id="A0A3M7P2C9"/>
<organism evidence="1 2">
    <name type="scientific">Brachionus plicatilis</name>
    <name type="common">Marine rotifer</name>
    <name type="synonym">Brachionus muelleri</name>
    <dbReference type="NCBI Taxonomy" id="10195"/>
    <lineage>
        <taxon>Eukaryota</taxon>
        <taxon>Metazoa</taxon>
        <taxon>Spiralia</taxon>
        <taxon>Gnathifera</taxon>
        <taxon>Rotifera</taxon>
        <taxon>Eurotatoria</taxon>
        <taxon>Monogononta</taxon>
        <taxon>Pseudotrocha</taxon>
        <taxon>Ploima</taxon>
        <taxon>Brachionidae</taxon>
        <taxon>Brachionus</taxon>
    </lineage>
</organism>
<proteinExistence type="predicted"/>
<accession>A0A3M7P2C9</accession>
<keyword evidence="2" id="KW-1185">Reference proteome</keyword>
<protein>
    <submittedName>
        <fullName evidence="1">Uncharacterized protein</fullName>
    </submittedName>
</protein>
<sequence>MSWYILYGRDILRCLYFCLWKMVSINEFAAWPANDGDWPAKPRQPDVPTVKWPVNYRQK</sequence>
<gene>
    <name evidence="1" type="ORF">BpHYR1_029552</name>
</gene>
<reference evidence="1 2" key="1">
    <citation type="journal article" date="2018" name="Sci. Rep.">
        <title>Genomic signatures of local adaptation to the degree of environmental predictability in rotifers.</title>
        <authorList>
            <person name="Franch-Gras L."/>
            <person name="Hahn C."/>
            <person name="Garcia-Roger E.M."/>
            <person name="Carmona M.J."/>
            <person name="Serra M."/>
            <person name="Gomez A."/>
        </authorList>
    </citation>
    <scope>NUCLEOTIDE SEQUENCE [LARGE SCALE GENOMIC DNA]</scope>
    <source>
        <strain evidence="1">HYR1</strain>
    </source>
</reference>
<evidence type="ECO:0000313" key="2">
    <source>
        <dbReference type="Proteomes" id="UP000276133"/>
    </source>
</evidence>
<dbReference type="Proteomes" id="UP000276133">
    <property type="component" value="Unassembled WGS sequence"/>
</dbReference>
<comment type="caution">
    <text evidence="1">The sequence shown here is derived from an EMBL/GenBank/DDBJ whole genome shotgun (WGS) entry which is preliminary data.</text>
</comment>
<evidence type="ECO:0000313" key="1">
    <source>
        <dbReference type="EMBL" id="RMZ92957.1"/>
    </source>
</evidence>
<name>A0A3M7P2C9_BRAPC</name>